<organism evidence="2 3">
    <name type="scientific">Dendrobium nobile</name>
    <name type="common">Orchid</name>
    <dbReference type="NCBI Taxonomy" id="94219"/>
    <lineage>
        <taxon>Eukaryota</taxon>
        <taxon>Viridiplantae</taxon>
        <taxon>Streptophyta</taxon>
        <taxon>Embryophyta</taxon>
        <taxon>Tracheophyta</taxon>
        <taxon>Spermatophyta</taxon>
        <taxon>Magnoliopsida</taxon>
        <taxon>Liliopsida</taxon>
        <taxon>Asparagales</taxon>
        <taxon>Orchidaceae</taxon>
        <taxon>Epidendroideae</taxon>
        <taxon>Malaxideae</taxon>
        <taxon>Dendrobiinae</taxon>
        <taxon>Dendrobium</taxon>
    </lineage>
</organism>
<dbReference type="EMBL" id="JAGYWB010000011">
    <property type="protein sequence ID" value="KAI0504188.1"/>
    <property type="molecule type" value="Genomic_DNA"/>
</dbReference>
<evidence type="ECO:0000313" key="2">
    <source>
        <dbReference type="EMBL" id="KAI0504188.1"/>
    </source>
</evidence>
<feature type="signal peptide" evidence="1">
    <location>
        <begin position="1"/>
        <end position="28"/>
    </location>
</feature>
<dbReference type="Proteomes" id="UP000829196">
    <property type="component" value="Unassembled WGS sequence"/>
</dbReference>
<feature type="chain" id="PRO_5035847935" evidence="1">
    <location>
        <begin position="29"/>
        <end position="79"/>
    </location>
</feature>
<gene>
    <name evidence="2" type="ORF">KFK09_015138</name>
</gene>
<reference evidence="2" key="1">
    <citation type="journal article" date="2022" name="Front. Genet.">
        <title>Chromosome-Scale Assembly of the Dendrobium nobile Genome Provides Insights Into the Molecular Mechanism of the Biosynthesis of the Medicinal Active Ingredient of Dendrobium.</title>
        <authorList>
            <person name="Xu Q."/>
            <person name="Niu S.-C."/>
            <person name="Li K.-L."/>
            <person name="Zheng P.-J."/>
            <person name="Zhang X.-J."/>
            <person name="Jia Y."/>
            <person name="Liu Y."/>
            <person name="Niu Y.-X."/>
            <person name="Yu L.-H."/>
            <person name="Chen D.-F."/>
            <person name="Zhang G.-Q."/>
        </authorList>
    </citation>
    <scope>NUCLEOTIDE SEQUENCE</scope>
    <source>
        <tissue evidence="2">Leaf</tissue>
    </source>
</reference>
<dbReference type="PANTHER" id="PTHR37078">
    <property type="entry name" value="NODULE CYSTEINE-RICH (NCR) SECRETED PEPTIDE"/>
    <property type="match status" value="1"/>
</dbReference>
<dbReference type="PANTHER" id="PTHR37078:SF6">
    <property type="entry name" value="NODULE CYSTEINE-RICH (NCR) SECRETED PEPTIDE"/>
    <property type="match status" value="1"/>
</dbReference>
<evidence type="ECO:0000256" key="1">
    <source>
        <dbReference type="SAM" id="SignalP"/>
    </source>
</evidence>
<sequence>MDSNRVRWPLLLLLVITNTHFFPKQAEARPVSSVQQEGYVKELQLLGLMCRCCDGVDGECRSSWGPTCAKLDCKPWKLF</sequence>
<dbReference type="AlphaFoldDB" id="A0A8T3B523"/>
<keyword evidence="1" id="KW-0732">Signal</keyword>
<protein>
    <submittedName>
        <fullName evidence="2">Uncharacterized protein</fullName>
    </submittedName>
</protein>
<dbReference type="OrthoDB" id="754109at2759"/>
<accession>A0A8T3B523</accession>
<evidence type="ECO:0000313" key="3">
    <source>
        <dbReference type="Proteomes" id="UP000829196"/>
    </source>
</evidence>
<proteinExistence type="predicted"/>
<keyword evidence="3" id="KW-1185">Reference proteome</keyword>
<name>A0A8T3B523_DENNO</name>
<comment type="caution">
    <text evidence="2">The sequence shown here is derived from an EMBL/GenBank/DDBJ whole genome shotgun (WGS) entry which is preliminary data.</text>
</comment>